<evidence type="ECO:0000256" key="4">
    <source>
        <dbReference type="ARBA" id="ARBA00022833"/>
    </source>
</evidence>
<feature type="binding site" evidence="8">
    <location>
        <position position="163"/>
    </location>
    <ligand>
        <name>Zn(2+)</name>
        <dbReference type="ChEBI" id="CHEBI:29105"/>
    </ligand>
</feature>
<dbReference type="EMBL" id="CAAALY010029956">
    <property type="protein sequence ID" value="VEL16819.1"/>
    <property type="molecule type" value="Genomic_DNA"/>
</dbReference>
<dbReference type="InterPro" id="IPR026591">
    <property type="entry name" value="Sirtuin_cat_small_dom_sf"/>
</dbReference>
<reference evidence="10" key="1">
    <citation type="submission" date="2018-11" db="EMBL/GenBank/DDBJ databases">
        <authorList>
            <consortium name="Pathogen Informatics"/>
        </authorList>
    </citation>
    <scope>NUCLEOTIDE SEQUENCE</scope>
</reference>
<evidence type="ECO:0000313" key="11">
    <source>
        <dbReference type="Proteomes" id="UP000784294"/>
    </source>
</evidence>
<dbReference type="GO" id="GO:0046872">
    <property type="term" value="F:metal ion binding"/>
    <property type="evidence" value="ECO:0007669"/>
    <property type="project" value="UniProtKB-KW"/>
</dbReference>
<organism evidence="10 11">
    <name type="scientific">Protopolystoma xenopodis</name>
    <dbReference type="NCBI Taxonomy" id="117903"/>
    <lineage>
        <taxon>Eukaryota</taxon>
        <taxon>Metazoa</taxon>
        <taxon>Spiralia</taxon>
        <taxon>Lophotrochozoa</taxon>
        <taxon>Platyhelminthes</taxon>
        <taxon>Monogenea</taxon>
        <taxon>Polyopisthocotylea</taxon>
        <taxon>Polystomatidea</taxon>
        <taxon>Polystomatidae</taxon>
        <taxon>Protopolystoma</taxon>
    </lineage>
</organism>
<dbReference type="Gene3D" id="3.30.1600.10">
    <property type="entry name" value="SIR2/SIRT2 'Small Domain"/>
    <property type="match status" value="1"/>
</dbReference>
<proteinExistence type="predicted"/>
<protein>
    <recommendedName>
        <fullName evidence="9">Deacetylase sirtuin-type domain-containing protein</fullName>
    </recommendedName>
</protein>
<dbReference type="GO" id="GO:0005634">
    <property type="term" value="C:nucleus"/>
    <property type="evidence" value="ECO:0007669"/>
    <property type="project" value="TreeGrafter"/>
</dbReference>
<keyword evidence="11" id="KW-1185">Reference proteome</keyword>
<gene>
    <name evidence="10" type="ORF">PXEA_LOCUS10259</name>
</gene>
<keyword evidence="5" id="KW-0520">NAD</keyword>
<evidence type="ECO:0000256" key="6">
    <source>
        <dbReference type="ARBA" id="ARBA00048378"/>
    </source>
</evidence>
<dbReference type="InterPro" id="IPR003000">
    <property type="entry name" value="Sirtuin"/>
</dbReference>
<dbReference type="GO" id="GO:0017136">
    <property type="term" value="F:histone deacetylase activity, NAD-dependent"/>
    <property type="evidence" value="ECO:0007669"/>
    <property type="project" value="TreeGrafter"/>
</dbReference>
<evidence type="ECO:0000256" key="8">
    <source>
        <dbReference type="PROSITE-ProRule" id="PRU00236"/>
    </source>
</evidence>
<dbReference type="AlphaFoldDB" id="A0A448WPM3"/>
<evidence type="ECO:0000256" key="2">
    <source>
        <dbReference type="ARBA" id="ARBA00022679"/>
    </source>
</evidence>
<dbReference type="Pfam" id="PF02146">
    <property type="entry name" value="SIR2"/>
    <property type="match status" value="1"/>
</dbReference>
<dbReference type="InterPro" id="IPR050134">
    <property type="entry name" value="NAD-dep_sirtuin_deacylases"/>
</dbReference>
<keyword evidence="2" id="KW-0808">Transferase</keyword>
<feature type="binding site" evidence="8">
    <location>
        <position position="184"/>
    </location>
    <ligand>
        <name>Zn(2+)</name>
        <dbReference type="ChEBI" id="CHEBI:29105"/>
    </ligand>
</feature>
<evidence type="ECO:0000256" key="5">
    <source>
        <dbReference type="ARBA" id="ARBA00023027"/>
    </source>
</evidence>
<dbReference type="Proteomes" id="UP000784294">
    <property type="component" value="Unassembled WGS sequence"/>
</dbReference>
<comment type="cofactor">
    <cofactor evidence="1">
        <name>Zn(2+)</name>
        <dbReference type="ChEBI" id="CHEBI:29105"/>
    </cofactor>
</comment>
<sequence>MNFNLEALKSVLPSEKKQVLNSLDLEGVAKLIRDGKVKNIISMVGAGISTCKAYISGYFYYIAAGIPDFRSPSTGIYDNLEEFGLSDPMEENPKPFFEVARRLYRPNALPTLGHYFIRLLHEKGLLKRHYTQNVDNLDRLCGLPEDKLVEAHGSFNSGHCIICKKEYSFKFMADKIIAKNIPLCIEEGCNGTVKPDIVFFGESLPRKFHRHTGPDFSSCDLLIIMGTSLTVMPFCGLIHRVGSSVPRLYINLSYGDGSTGSGFMAFLMRFYVAGFKQSSLRWGRSDNVRDVYYKSAIDEGCLQLADLLNWKII</sequence>
<keyword evidence="3 8" id="KW-0479">Metal-binding</keyword>
<evidence type="ECO:0000256" key="7">
    <source>
        <dbReference type="ARBA" id="ARBA00048905"/>
    </source>
</evidence>
<dbReference type="PANTHER" id="PTHR11085">
    <property type="entry name" value="NAD-DEPENDENT PROTEIN DEACYLASE SIRTUIN-5, MITOCHONDRIAL-RELATED"/>
    <property type="match status" value="1"/>
</dbReference>
<dbReference type="PROSITE" id="PS50305">
    <property type="entry name" value="SIRTUIN"/>
    <property type="match status" value="1"/>
</dbReference>
<dbReference type="SUPFAM" id="SSF52467">
    <property type="entry name" value="DHS-like NAD/FAD-binding domain"/>
    <property type="match status" value="1"/>
</dbReference>
<evidence type="ECO:0000313" key="10">
    <source>
        <dbReference type="EMBL" id="VEL16819.1"/>
    </source>
</evidence>
<comment type="caution">
    <text evidence="10">The sequence shown here is derived from an EMBL/GenBank/DDBJ whole genome shotgun (WGS) entry which is preliminary data.</text>
</comment>
<feature type="binding site" evidence="8">
    <location>
        <position position="189"/>
    </location>
    <ligand>
        <name>Zn(2+)</name>
        <dbReference type="ChEBI" id="CHEBI:29105"/>
    </ligand>
</feature>
<feature type="active site" description="Proton acceptor" evidence="8">
    <location>
        <position position="152"/>
    </location>
</feature>
<evidence type="ECO:0000256" key="1">
    <source>
        <dbReference type="ARBA" id="ARBA00001947"/>
    </source>
</evidence>
<comment type="catalytic activity">
    <reaction evidence="7">
        <text>N(6)-tetradecanoyl-L-lysyl-[protein] + NAD(+) + H2O = 2''-O-tetradecanoyl-ADP-D-ribose + nicotinamide + L-lysyl-[protein]</text>
        <dbReference type="Rhea" id="RHEA:70567"/>
        <dbReference type="Rhea" id="RHEA-COMP:9752"/>
        <dbReference type="Rhea" id="RHEA-COMP:15437"/>
        <dbReference type="ChEBI" id="CHEBI:15377"/>
        <dbReference type="ChEBI" id="CHEBI:17154"/>
        <dbReference type="ChEBI" id="CHEBI:29969"/>
        <dbReference type="ChEBI" id="CHEBI:57540"/>
        <dbReference type="ChEBI" id="CHEBI:141129"/>
        <dbReference type="ChEBI" id="CHEBI:189674"/>
    </reaction>
    <physiologicalReaction direction="left-to-right" evidence="7">
        <dbReference type="Rhea" id="RHEA:70568"/>
    </physiologicalReaction>
</comment>
<feature type="binding site" evidence="8">
    <location>
        <position position="160"/>
    </location>
    <ligand>
        <name>Zn(2+)</name>
        <dbReference type="ChEBI" id="CHEBI:29105"/>
    </ligand>
</feature>
<dbReference type="GO" id="GO:0070403">
    <property type="term" value="F:NAD+ binding"/>
    <property type="evidence" value="ECO:0007669"/>
    <property type="project" value="InterPro"/>
</dbReference>
<feature type="domain" description="Deacetylase sirtuin-type" evidence="9">
    <location>
        <begin position="30"/>
        <end position="311"/>
    </location>
</feature>
<dbReference type="Gene3D" id="3.40.50.1220">
    <property type="entry name" value="TPP-binding domain"/>
    <property type="match status" value="1"/>
</dbReference>
<keyword evidence="4 8" id="KW-0862">Zinc</keyword>
<accession>A0A448WPM3</accession>
<dbReference type="InterPro" id="IPR029035">
    <property type="entry name" value="DHS-like_NAD/FAD-binding_dom"/>
</dbReference>
<dbReference type="PANTHER" id="PTHR11085:SF6">
    <property type="entry name" value="NAD-DEPENDENT PROTEIN DEACETYLASE SIRTUIN-2"/>
    <property type="match status" value="1"/>
</dbReference>
<name>A0A448WPM3_9PLAT</name>
<dbReference type="InterPro" id="IPR026590">
    <property type="entry name" value="Ssirtuin_cat_dom"/>
</dbReference>
<dbReference type="OrthoDB" id="420264at2759"/>
<evidence type="ECO:0000259" key="9">
    <source>
        <dbReference type="PROSITE" id="PS50305"/>
    </source>
</evidence>
<comment type="catalytic activity">
    <reaction evidence="6">
        <text>N(6)-hexadecanoyl-L-lysyl-[protein] + NAD(+) + H2O = 2''-O-hexadecanoyl-ADP-D-ribose + nicotinamide + L-lysyl-[protein]</text>
        <dbReference type="Rhea" id="RHEA:70563"/>
        <dbReference type="Rhea" id="RHEA-COMP:9752"/>
        <dbReference type="Rhea" id="RHEA-COMP:14175"/>
        <dbReference type="ChEBI" id="CHEBI:15377"/>
        <dbReference type="ChEBI" id="CHEBI:17154"/>
        <dbReference type="ChEBI" id="CHEBI:29969"/>
        <dbReference type="ChEBI" id="CHEBI:57540"/>
        <dbReference type="ChEBI" id="CHEBI:138936"/>
        <dbReference type="ChEBI" id="CHEBI:189673"/>
    </reaction>
    <physiologicalReaction direction="left-to-right" evidence="6">
        <dbReference type="Rhea" id="RHEA:70564"/>
    </physiologicalReaction>
</comment>
<evidence type="ECO:0000256" key="3">
    <source>
        <dbReference type="ARBA" id="ARBA00022723"/>
    </source>
</evidence>